<accession>A0A932FUK3</accession>
<gene>
    <name evidence="11" type="ORF">HYY20_02330</name>
</gene>
<comment type="caution">
    <text evidence="11">The sequence shown here is derived from an EMBL/GenBank/DDBJ whole genome shotgun (WGS) entry which is preliminary data.</text>
</comment>
<evidence type="ECO:0000256" key="6">
    <source>
        <dbReference type="ARBA" id="ARBA00022692"/>
    </source>
</evidence>
<keyword evidence="6 10" id="KW-0812">Transmembrane</keyword>
<proteinExistence type="inferred from homology"/>
<sequence>MRWTSKSGAGNLKFPISNFQFPILAQRAGFSLLEVLVALVILGMTMVGVFGLFSGGLRAARLVKEYTQATIHARQKLEELLLSSDLSPNVSSGTFEDSDYRWETRIAPYTGKGWPKKDSELPQLFQIRVRVTWPGPKQDRSYELVTLKMIPREEDELGSAPGGPGQGSKPGSGLGTGATPRRDGNPFGPGRGGGFPTGRENRGGGSSGLGLGGGGRR</sequence>
<dbReference type="AlphaFoldDB" id="A0A932FUK3"/>
<comment type="subcellular location">
    <subcellularLocation>
        <location evidence="1">Cell inner membrane</location>
        <topology evidence="1">Single-pass membrane protein</topology>
    </subcellularLocation>
</comment>
<evidence type="ECO:0000256" key="2">
    <source>
        <dbReference type="ARBA" id="ARBA00008358"/>
    </source>
</evidence>
<dbReference type="GO" id="GO:0015628">
    <property type="term" value="P:protein secretion by the type II secretion system"/>
    <property type="evidence" value="ECO:0007669"/>
    <property type="project" value="InterPro"/>
</dbReference>
<keyword evidence="8 10" id="KW-0472">Membrane</keyword>
<dbReference type="Pfam" id="PF07963">
    <property type="entry name" value="N_methyl"/>
    <property type="match status" value="1"/>
</dbReference>
<evidence type="ECO:0000256" key="7">
    <source>
        <dbReference type="ARBA" id="ARBA00022989"/>
    </source>
</evidence>
<feature type="compositionally biased region" description="Gly residues" evidence="9">
    <location>
        <begin position="160"/>
        <end position="176"/>
    </location>
</feature>
<dbReference type="InterPro" id="IPR045584">
    <property type="entry name" value="Pilin-like"/>
</dbReference>
<dbReference type="GO" id="GO:0005886">
    <property type="term" value="C:plasma membrane"/>
    <property type="evidence" value="ECO:0007669"/>
    <property type="project" value="UniProtKB-SubCell"/>
</dbReference>
<keyword evidence="4" id="KW-0488">Methylation</keyword>
<dbReference type="SUPFAM" id="SSF54523">
    <property type="entry name" value="Pili subunits"/>
    <property type="match status" value="1"/>
</dbReference>
<dbReference type="Proteomes" id="UP000769766">
    <property type="component" value="Unassembled WGS sequence"/>
</dbReference>
<keyword evidence="7 10" id="KW-1133">Transmembrane helix</keyword>
<dbReference type="PANTHER" id="PTHR38779:SF2">
    <property type="entry name" value="TYPE II SECRETION SYSTEM PROTEIN I-RELATED"/>
    <property type="match status" value="1"/>
</dbReference>
<reference evidence="11" key="1">
    <citation type="submission" date="2020-07" db="EMBL/GenBank/DDBJ databases">
        <title>Huge and variable diversity of episymbiotic CPR bacteria and DPANN archaea in groundwater ecosystems.</title>
        <authorList>
            <person name="He C.Y."/>
            <person name="Keren R."/>
            <person name="Whittaker M."/>
            <person name="Farag I.F."/>
            <person name="Doudna J."/>
            <person name="Cate J.H.D."/>
            <person name="Banfield J.F."/>
        </authorList>
    </citation>
    <scope>NUCLEOTIDE SEQUENCE</scope>
    <source>
        <strain evidence="11">NC_groundwater_672_Ag_B-0.1um_62_36</strain>
    </source>
</reference>
<name>A0A932FUK3_UNCTE</name>
<dbReference type="NCBIfam" id="TIGR02532">
    <property type="entry name" value="IV_pilin_GFxxxE"/>
    <property type="match status" value="1"/>
</dbReference>
<evidence type="ECO:0000256" key="4">
    <source>
        <dbReference type="ARBA" id="ARBA00022481"/>
    </source>
</evidence>
<feature type="compositionally biased region" description="Gly residues" evidence="9">
    <location>
        <begin position="203"/>
        <end position="217"/>
    </location>
</feature>
<feature type="compositionally biased region" description="Gly residues" evidence="9">
    <location>
        <begin position="187"/>
        <end position="196"/>
    </location>
</feature>
<keyword evidence="5" id="KW-0997">Cell inner membrane</keyword>
<dbReference type="InterPro" id="IPR012902">
    <property type="entry name" value="N_methyl_site"/>
</dbReference>
<feature type="transmembrane region" description="Helical" evidence="10">
    <location>
        <begin position="28"/>
        <end position="53"/>
    </location>
</feature>
<evidence type="ECO:0000256" key="8">
    <source>
        <dbReference type="ARBA" id="ARBA00023136"/>
    </source>
</evidence>
<dbReference type="InterPro" id="IPR010052">
    <property type="entry name" value="T2SS_protein-GspI"/>
</dbReference>
<dbReference type="PROSITE" id="PS00409">
    <property type="entry name" value="PROKAR_NTER_METHYL"/>
    <property type="match status" value="1"/>
</dbReference>
<evidence type="ECO:0000256" key="5">
    <source>
        <dbReference type="ARBA" id="ARBA00022519"/>
    </source>
</evidence>
<evidence type="ECO:0000256" key="9">
    <source>
        <dbReference type="SAM" id="MobiDB-lite"/>
    </source>
</evidence>
<evidence type="ECO:0000256" key="1">
    <source>
        <dbReference type="ARBA" id="ARBA00004377"/>
    </source>
</evidence>
<organism evidence="11 12">
    <name type="scientific">Tectimicrobiota bacterium</name>
    <dbReference type="NCBI Taxonomy" id="2528274"/>
    <lineage>
        <taxon>Bacteria</taxon>
        <taxon>Pseudomonadati</taxon>
        <taxon>Nitrospinota/Tectimicrobiota group</taxon>
        <taxon>Candidatus Tectimicrobiota</taxon>
    </lineage>
</organism>
<feature type="region of interest" description="Disordered" evidence="9">
    <location>
        <begin position="155"/>
        <end position="217"/>
    </location>
</feature>
<evidence type="ECO:0000313" key="12">
    <source>
        <dbReference type="Proteomes" id="UP000769766"/>
    </source>
</evidence>
<dbReference type="PANTHER" id="PTHR38779">
    <property type="entry name" value="TYPE II SECRETION SYSTEM PROTEIN I-RELATED"/>
    <property type="match status" value="1"/>
</dbReference>
<evidence type="ECO:0000256" key="10">
    <source>
        <dbReference type="SAM" id="Phobius"/>
    </source>
</evidence>
<dbReference type="EMBL" id="JACPRF010000068">
    <property type="protein sequence ID" value="MBI2875700.1"/>
    <property type="molecule type" value="Genomic_DNA"/>
</dbReference>
<evidence type="ECO:0000256" key="3">
    <source>
        <dbReference type="ARBA" id="ARBA00022475"/>
    </source>
</evidence>
<comment type="similarity">
    <text evidence="2">Belongs to the GSP I family.</text>
</comment>
<dbReference type="GO" id="GO:0015627">
    <property type="term" value="C:type II protein secretion system complex"/>
    <property type="evidence" value="ECO:0007669"/>
    <property type="project" value="InterPro"/>
</dbReference>
<evidence type="ECO:0000313" key="11">
    <source>
        <dbReference type="EMBL" id="MBI2875700.1"/>
    </source>
</evidence>
<protein>
    <submittedName>
        <fullName evidence="11">Prepilin-type N-terminal cleavage/methylation domain-containing protein</fullName>
    </submittedName>
</protein>
<keyword evidence="3" id="KW-1003">Cell membrane</keyword>